<dbReference type="HOGENOM" id="CLU_2616237_0_0_7"/>
<gene>
    <name evidence="2" type="ORF">DESAM_23089</name>
</gene>
<evidence type="ECO:0000313" key="3">
    <source>
        <dbReference type="Proteomes" id="UP000010808"/>
    </source>
</evidence>
<keyword evidence="3" id="KW-1185">Reference proteome</keyword>
<dbReference type="PATRIC" id="fig|1121451.3.peg.3293"/>
<feature type="region of interest" description="Disordered" evidence="1">
    <location>
        <begin position="25"/>
        <end position="45"/>
    </location>
</feature>
<name>L0RIC3_9BACT</name>
<dbReference type="KEGG" id="dhy:DESAM_23089"/>
<protein>
    <submittedName>
        <fullName evidence="2">Uncharacterized protein</fullName>
    </submittedName>
</protein>
<evidence type="ECO:0000256" key="1">
    <source>
        <dbReference type="SAM" id="MobiDB-lite"/>
    </source>
</evidence>
<dbReference type="EMBL" id="FO203522">
    <property type="protein sequence ID" value="CCO25356.1"/>
    <property type="molecule type" value="Genomic_DNA"/>
</dbReference>
<proteinExistence type="predicted"/>
<organism evidence="2 3">
    <name type="scientific">Maridesulfovibrio hydrothermalis AM13 = DSM 14728</name>
    <dbReference type="NCBI Taxonomy" id="1121451"/>
    <lineage>
        <taxon>Bacteria</taxon>
        <taxon>Pseudomonadati</taxon>
        <taxon>Thermodesulfobacteriota</taxon>
        <taxon>Desulfovibrionia</taxon>
        <taxon>Desulfovibrionales</taxon>
        <taxon>Desulfovibrionaceae</taxon>
        <taxon>Maridesulfovibrio</taxon>
    </lineage>
</organism>
<sequence length="78" mass="8802">MEFILIEPEKLTSYSFNPVPDNSRPLLSAHGKAQTNPAGAGTMTQHEEYKTPRVELFSLLIAEIKFRLPEELMLLCPT</sequence>
<dbReference type="Proteomes" id="UP000010808">
    <property type="component" value="Chromosome"/>
</dbReference>
<dbReference type="eggNOG" id="ENOG5032G2B">
    <property type="taxonomic scope" value="Bacteria"/>
</dbReference>
<accession>L0RIC3</accession>
<dbReference type="AlphaFoldDB" id="L0RIC3"/>
<evidence type="ECO:0000313" key="2">
    <source>
        <dbReference type="EMBL" id="CCO25356.1"/>
    </source>
</evidence>
<reference evidence="2 3" key="1">
    <citation type="submission" date="2012-10" db="EMBL/GenBank/DDBJ databases">
        <authorList>
            <person name="Genoscope - CEA"/>
        </authorList>
    </citation>
    <scope>NUCLEOTIDE SEQUENCE [LARGE SCALE GENOMIC DNA]</scope>
    <source>
        <strain evidence="3">AM13 / DSM 14728</strain>
    </source>
</reference>